<evidence type="ECO:0000256" key="1">
    <source>
        <dbReference type="SAM" id="MobiDB-lite"/>
    </source>
</evidence>
<keyword evidence="2" id="KW-0472">Membrane</keyword>
<feature type="region of interest" description="Disordered" evidence="1">
    <location>
        <begin position="1"/>
        <end position="63"/>
    </location>
</feature>
<comment type="caution">
    <text evidence="3">The sequence shown here is derived from an EMBL/GenBank/DDBJ whole genome shotgun (WGS) entry which is preliminary data.</text>
</comment>
<keyword evidence="4" id="KW-1185">Reference proteome</keyword>
<feature type="compositionally biased region" description="Basic and acidic residues" evidence="1">
    <location>
        <begin position="148"/>
        <end position="163"/>
    </location>
</feature>
<organism evidence="3 4">
    <name type="scientific">Goodea atripinnis</name>
    <dbReference type="NCBI Taxonomy" id="208336"/>
    <lineage>
        <taxon>Eukaryota</taxon>
        <taxon>Metazoa</taxon>
        <taxon>Chordata</taxon>
        <taxon>Craniata</taxon>
        <taxon>Vertebrata</taxon>
        <taxon>Euteleostomi</taxon>
        <taxon>Actinopterygii</taxon>
        <taxon>Neopterygii</taxon>
        <taxon>Teleostei</taxon>
        <taxon>Neoteleostei</taxon>
        <taxon>Acanthomorphata</taxon>
        <taxon>Ovalentaria</taxon>
        <taxon>Atherinomorphae</taxon>
        <taxon>Cyprinodontiformes</taxon>
        <taxon>Goodeidae</taxon>
        <taxon>Goodea</taxon>
    </lineage>
</organism>
<gene>
    <name evidence="3" type="ORF">GOODEAATRI_020703</name>
</gene>
<evidence type="ECO:0000256" key="2">
    <source>
        <dbReference type="SAM" id="Phobius"/>
    </source>
</evidence>
<proteinExistence type="predicted"/>
<name>A0ABV0Q053_9TELE</name>
<keyword evidence="2" id="KW-1133">Transmembrane helix</keyword>
<sequence>DEESASVSSSDAGLGSEHESEAATIGELPASVQRLIRSPSGGDDPFPVSPSSENGPAASIGSPPYVPPDSSFVSSLILRHVPAARLVEDLGHEITYVLPYSAAKNGAFVKLFKDLDLKLHELGISSYGVRRRTHAFGGGDNQSCLRPNTEDDSHCNDSDGDAGKNQERSIVLPAVFVCIALVFSLIVPPFGKYPSLELQPWMYEDQVTFIRYTAVPPVEQWEGLVCPLESDSLESPCTMGDDDWNTPEIPESVQQLLSSRNWTMEDPSPACSCTCDGRKRMLPDCPAGAGGLPPPEMKVSASDTLQNLTGKNISDYLVKTYAQIIGKRYGGFSLGARSTQVLPPANEINDAIKRVRKIFELQKVGERKTRAHRNQTRFYFYNQ</sequence>
<keyword evidence="2" id="KW-0812">Transmembrane</keyword>
<dbReference type="Proteomes" id="UP001476798">
    <property type="component" value="Unassembled WGS sequence"/>
</dbReference>
<evidence type="ECO:0000313" key="3">
    <source>
        <dbReference type="EMBL" id="MEQ2189008.1"/>
    </source>
</evidence>
<protein>
    <submittedName>
        <fullName evidence="3">Uncharacterized protein</fullName>
    </submittedName>
</protein>
<evidence type="ECO:0000313" key="4">
    <source>
        <dbReference type="Proteomes" id="UP001476798"/>
    </source>
</evidence>
<reference evidence="3 4" key="1">
    <citation type="submission" date="2021-06" db="EMBL/GenBank/DDBJ databases">
        <authorList>
            <person name="Palmer J.M."/>
        </authorList>
    </citation>
    <scope>NUCLEOTIDE SEQUENCE [LARGE SCALE GENOMIC DNA]</scope>
    <source>
        <strain evidence="3 4">GA_2019</strain>
        <tissue evidence="3">Muscle</tissue>
    </source>
</reference>
<feature type="compositionally biased region" description="Low complexity" evidence="1">
    <location>
        <begin position="1"/>
        <end position="15"/>
    </location>
</feature>
<accession>A0ABV0Q053</accession>
<feature type="transmembrane region" description="Helical" evidence="2">
    <location>
        <begin position="170"/>
        <end position="190"/>
    </location>
</feature>
<feature type="non-terminal residue" evidence="3">
    <location>
        <position position="1"/>
    </location>
</feature>
<feature type="region of interest" description="Disordered" evidence="1">
    <location>
        <begin position="138"/>
        <end position="163"/>
    </location>
</feature>
<dbReference type="EMBL" id="JAHRIO010091913">
    <property type="protein sequence ID" value="MEQ2189008.1"/>
    <property type="molecule type" value="Genomic_DNA"/>
</dbReference>